<dbReference type="Proteomes" id="UP000006755">
    <property type="component" value="Unassembled WGS sequence"/>
</dbReference>
<dbReference type="Gene3D" id="1.10.150.240">
    <property type="entry name" value="Putative phosphatase, domain 2"/>
    <property type="match status" value="1"/>
</dbReference>
<dbReference type="NCBIfam" id="NF006976">
    <property type="entry name" value="PRK09449.1"/>
    <property type="match status" value="1"/>
</dbReference>
<dbReference type="AlphaFoldDB" id="K2JBS3"/>
<dbReference type="InterPro" id="IPR023214">
    <property type="entry name" value="HAD_sf"/>
</dbReference>
<keyword evidence="3" id="KW-1185">Reference proteome</keyword>
<dbReference type="GO" id="GO:0008253">
    <property type="term" value="F:5'-nucleotidase activity"/>
    <property type="evidence" value="ECO:0007669"/>
    <property type="project" value="UniProtKB-EC"/>
</dbReference>
<dbReference type="InterPro" id="IPR023198">
    <property type="entry name" value="PGP-like_dom2"/>
</dbReference>
<reference evidence="2 3" key="1">
    <citation type="journal article" date="2012" name="J. Bacteriol.">
        <title>Genome Sequence of Gallaecimonas xiamenensis Type Strain 3-C-1.</title>
        <authorList>
            <person name="Lai Q."/>
            <person name="Wang L."/>
            <person name="Wang W."/>
            <person name="Shao Z."/>
        </authorList>
    </citation>
    <scope>NUCLEOTIDE SEQUENCE [LARGE SCALE GENOMIC DNA]</scope>
    <source>
        <strain evidence="2 3">3-C-1</strain>
    </source>
</reference>
<protein>
    <submittedName>
        <fullName evidence="2">DUMP phosphatase</fullName>
        <ecNumber evidence="2">3.1.3.5</ecNumber>
    </submittedName>
</protein>
<dbReference type="PANTHER" id="PTHR47478:SF1">
    <property type="entry name" value="PYRIMIDINE 5'-NUCLEOTIDASE YJJG"/>
    <property type="match status" value="1"/>
</dbReference>
<dbReference type="OrthoDB" id="148966at2"/>
<dbReference type="PRINTS" id="PR00413">
    <property type="entry name" value="HADHALOGNASE"/>
</dbReference>
<dbReference type="NCBIfam" id="TIGR02254">
    <property type="entry name" value="YjjG_YfnB"/>
    <property type="match status" value="1"/>
</dbReference>
<dbReference type="eggNOG" id="COG1011">
    <property type="taxonomic scope" value="Bacteria"/>
</dbReference>
<dbReference type="PATRIC" id="fig|745411.4.peg.2300"/>
<dbReference type="PANTHER" id="PTHR47478">
    <property type="match status" value="1"/>
</dbReference>
<dbReference type="SFLD" id="SFLDS00003">
    <property type="entry name" value="Haloacid_Dehalogenase"/>
    <property type="match status" value="1"/>
</dbReference>
<accession>K2JBS3</accession>
<dbReference type="SFLD" id="SFLDG01129">
    <property type="entry name" value="C1.5:_HAD__Beta-PGM__Phosphata"/>
    <property type="match status" value="1"/>
</dbReference>
<dbReference type="InterPro" id="IPR036412">
    <property type="entry name" value="HAD-like_sf"/>
</dbReference>
<dbReference type="Pfam" id="PF00702">
    <property type="entry name" value="Hydrolase"/>
    <property type="match status" value="1"/>
</dbReference>
<organism evidence="2 3">
    <name type="scientific">Gallaecimonas xiamenensis 3-C-1</name>
    <dbReference type="NCBI Taxonomy" id="745411"/>
    <lineage>
        <taxon>Bacteria</taxon>
        <taxon>Pseudomonadati</taxon>
        <taxon>Pseudomonadota</taxon>
        <taxon>Gammaproteobacteria</taxon>
        <taxon>Enterobacterales</taxon>
        <taxon>Gallaecimonadaceae</taxon>
        <taxon>Gallaecimonas</taxon>
    </lineage>
</organism>
<dbReference type="SUPFAM" id="SSF56784">
    <property type="entry name" value="HAD-like"/>
    <property type="match status" value="1"/>
</dbReference>
<keyword evidence="2" id="KW-0378">Hydrolase</keyword>
<dbReference type="GO" id="GO:0046872">
    <property type="term" value="F:metal ion binding"/>
    <property type="evidence" value="ECO:0007669"/>
    <property type="project" value="UniProtKB-KW"/>
</dbReference>
<dbReference type="NCBIfam" id="TIGR01549">
    <property type="entry name" value="HAD-SF-IA-v1"/>
    <property type="match status" value="1"/>
</dbReference>
<name>K2JBS3_9GAMM</name>
<dbReference type="Gene3D" id="3.40.50.1000">
    <property type="entry name" value="HAD superfamily/HAD-like"/>
    <property type="match status" value="1"/>
</dbReference>
<dbReference type="InterPro" id="IPR006439">
    <property type="entry name" value="HAD-SF_hydro_IA"/>
</dbReference>
<evidence type="ECO:0000313" key="2">
    <source>
        <dbReference type="EMBL" id="EKE72232.1"/>
    </source>
</evidence>
<dbReference type="InterPro" id="IPR052550">
    <property type="entry name" value="Pyrimidine_5'-ntase_YjjG"/>
</dbReference>
<dbReference type="InterPro" id="IPR011951">
    <property type="entry name" value="HAD-SF_hydro_IA_YjjG/PynA"/>
</dbReference>
<dbReference type="STRING" id="745411.B3C1_11689"/>
<proteinExistence type="predicted"/>
<evidence type="ECO:0000256" key="1">
    <source>
        <dbReference type="ARBA" id="ARBA00022723"/>
    </source>
</evidence>
<sequence length="222" mass="24664">MQYQWVLFDADETLFRFNSKGGLQSLLADYGHTMTDTCFSDFQAKNLVLWDRYHKGEIDAKTLQEDRFSQWGQRFGVSPQQLNQGFLDAMVDHCPPMEGAHSLLHSLKGRVKLGIISNGFASMQPGRLAKAGWSDVFDLVVTSEEAGIAKPDPAIFAFTFDKMGGKPQKALMVGDNPHADVVGGNNVGLDTCWFNRHRLDRPQGVNPTYEVAALEELQALLA</sequence>
<dbReference type="EC" id="3.1.3.5" evidence="2"/>
<dbReference type="NCBIfam" id="TIGR01509">
    <property type="entry name" value="HAD-SF-IA-v3"/>
    <property type="match status" value="1"/>
</dbReference>
<dbReference type="RefSeq" id="WP_008485023.1">
    <property type="nucleotide sequence ID" value="NZ_AMRI01000015.1"/>
</dbReference>
<gene>
    <name evidence="2" type="ORF">B3C1_11689</name>
</gene>
<evidence type="ECO:0000313" key="3">
    <source>
        <dbReference type="Proteomes" id="UP000006755"/>
    </source>
</evidence>
<keyword evidence="1" id="KW-0479">Metal-binding</keyword>
<dbReference type="EMBL" id="AMRI01000015">
    <property type="protein sequence ID" value="EKE72232.1"/>
    <property type="molecule type" value="Genomic_DNA"/>
</dbReference>
<comment type="caution">
    <text evidence="2">The sequence shown here is derived from an EMBL/GenBank/DDBJ whole genome shotgun (WGS) entry which is preliminary data.</text>
</comment>